<dbReference type="InterPro" id="IPR015797">
    <property type="entry name" value="NUDIX_hydrolase-like_dom_sf"/>
</dbReference>
<evidence type="ECO:0000313" key="2">
    <source>
        <dbReference type="Proteomes" id="UP000284046"/>
    </source>
</evidence>
<dbReference type="Proteomes" id="UP000284046">
    <property type="component" value="Unassembled WGS sequence"/>
</dbReference>
<dbReference type="EMBL" id="QRWZ01000001">
    <property type="protein sequence ID" value="RGT62681.1"/>
    <property type="molecule type" value="Genomic_DNA"/>
</dbReference>
<dbReference type="AlphaFoldDB" id="A0A412PQE9"/>
<name>A0A412PQE9_STRAP</name>
<sequence length="57" mass="6243">MDYISYIRSKVGHDKVILTFAGGILADDEGRVLLQLRGDKKTWSIPGGYCVIIMTGA</sequence>
<comment type="caution">
    <text evidence="1">The sequence shown here is derived from an EMBL/GenBank/DDBJ whole genome shotgun (WGS) entry which is preliminary data.</text>
</comment>
<organism evidence="1 2">
    <name type="scientific">Streptococcus anginosus</name>
    <dbReference type="NCBI Taxonomy" id="1328"/>
    <lineage>
        <taxon>Bacteria</taxon>
        <taxon>Bacillati</taxon>
        <taxon>Bacillota</taxon>
        <taxon>Bacilli</taxon>
        <taxon>Lactobacillales</taxon>
        <taxon>Streptococcaceae</taxon>
        <taxon>Streptococcus</taxon>
        <taxon>Streptococcus anginosus group</taxon>
    </lineage>
</organism>
<protein>
    <submittedName>
        <fullName evidence="1">DNA mismatch repair protein MutT</fullName>
    </submittedName>
</protein>
<dbReference type="SUPFAM" id="SSF55811">
    <property type="entry name" value="Nudix"/>
    <property type="match status" value="1"/>
</dbReference>
<gene>
    <name evidence="1" type="ORF">DWX18_00795</name>
</gene>
<accession>A0A412PQE9</accession>
<reference evidence="1 2" key="1">
    <citation type="submission" date="2018-08" db="EMBL/GenBank/DDBJ databases">
        <title>A genome reference for cultivated species of the human gut microbiota.</title>
        <authorList>
            <person name="Zou Y."/>
            <person name="Xue W."/>
            <person name="Luo G."/>
        </authorList>
    </citation>
    <scope>NUCLEOTIDE SEQUENCE [LARGE SCALE GENOMIC DNA]</scope>
    <source>
        <strain evidence="1 2">AF18-38</strain>
    </source>
</reference>
<proteinExistence type="predicted"/>
<dbReference type="Gene3D" id="3.90.79.10">
    <property type="entry name" value="Nucleoside Triphosphate Pyrophosphohydrolase"/>
    <property type="match status" value="1"/>
</dbReference>
<evidence type="ECO:0000313" key="1">
    <source>
        <dbReference type="EMBL" id="RGT62681.1"/>
    </source>
</evidence>